<reference evidence="4" key="1">
    <citation type="journal article" date="2006" name="PLoS Biol.">
        <title>Macronuclear genome sequence of the ciliate Tetrahymena thermophila, a model eukaryote.</title>
        <authorList>
            <person name="Eisen J.A."/>
            <person name="Coyne R.S."/>
            <person name="Wu M."/>
            <person name="Wu D."/>
            <person name="Thiagarajan M."/>
            <person name="Wortman J.R."/>
            <person name="Badger J.H."/>
            <person name="Ren Q."/>
            <person name="Amedeo P."/>
            <person name="Jones K.M."/>
            <person name="Tallon L.J."/>
            <person name="Delcher A.L."/>
            <person name="Salzberg S.L."/>
            <person name="Silva J.C."/>
            <person name="Haas B.J."/>
            <person name="Majoros W.H."/>
            <person name="Farzad M."/>
            <person name="Carlton J.M."/>
            <person name="Smith R.K. Jr."/>
            <person name="Garg J."/>
            <person name="Pearlman R.E."/>
            <person name="Karrer K.M."/>
            <person name="Sun L."/>
            <person name="Manning G."/>
            <person name="Elde N.C."/>
            <person name="Turkewitz A.P."/>
            <person name="Asai D.J."/>
            <person name="Wilkes D.E."/>
            <person name="Wang Y."/>
            <person name="Cai H."/>
            <person name="Collins K."/>
            <person name="Stewart B.A."/>
            <person name="Lee S.R."/>
            <person name="Wilamowska K."/>
            <person name="Weinberg Z."/>
            <person name="Ruzzo W.L."/>
            <person name="Wloga D."/>
            <person name="Gaertig J."/>
            <person name="Frankel J."/>
            <person name="Tsao C.-C."/>
            <person name="Gorovsky M.A."/>
            <person name="Keeling P.J."/>
            <person name="Waller R.F."/>
            <person name="Patron N.J."/>
            <person name="Cherry J.M."/>
            <person name="Stover N.A."/>
            <person name="Krieger C.J."/>
            <person name="del Toro C."/>
            <person name="Ryder H.F."/>
            <person name="Williamson S.C."/>
            <person name="Barbeau R.A."/>
            <person name="Hamilton E.P."/>
            <person name="Orias E."/>
        </authorList>
    </citation>
    <scope>NUCLEOTIDE SEQUENCE [LARGE SCALE GENOMIC DNA]</scope>
    <source>
        <strain evidence="4">SB210</strain>
    </source>
</reference>
<dbReference type="STRING" id="312017.I7M3D2"/>
<dbReference type="SUPFAM" id="SSF49348">
    <property type="entry name" value="Clathrin adaptor appendage domain"/>
    <property type="match status" value="1"/>
</dbReference>
<protein>
    <recommendedName>
        <fullName evidence="2">VHS domain-containing protein</fullName>
    </recommendedName>
</protein>
<accession>I7M3D2</accession>
<dbReference type="EMBL" id="GG662512">
    <property type="protein sequence ID" value="EAS02927.1"/>
    <property type="molecule type" value="Genomic_DNA"/>
</dbReference>
<feature type="coiled-coil region" evidence="1">
    <location>
        <begin position="404"/>
        <end position="559"/>
    </location>
</feature>
<dbReference type="GO" id="GO:0043130">
    <property type="term" value="F:ubiquitin binding"/>
    <property type="evidence" value="ECO:0007669"/>
    <property type="project" value="InterPro"/>
</dbReference>
<dbReference type="GeneID" id="7835768"/>
<dbReference type="InParanoid" id="I7M3D2"/>
<dbReference type="OrthoDB" id="309230at2759"/>
<dbReference type="InterPro" id="IPR002014">
    <property type="entry name" value="VHS_dom"/>
</dbReference>
<organism evidence="3 4">
    <name type="scientific">Tetrahymena thermophila (strain SB210)</name>
    <dbReference type="NCBI Taxonomy" id="312017"/>
    <lineage>
        <taxon>Eukaryota</taxon>
        <taxon>Sar</taxon>
        <taxon>Alveolata</taxon>
        <taxon>Ciliophora</taxon>
        <taxon>Intramacronucleata</taxon>
        <taxon>Oligohymenophorea</taxon>
        <taxon>Hymenostomatida</taxon>
        <taxon>Tetrahymenina</taxon>
        <taxon>Tetrahymenidae</taxon>
        <taxon>Tetrahymena</taxon>
    </lineage>
</organism>
<proteinExistence type="predicted"/>
<dbReference type="Proteomes" id="UP000009168">
    <property type="component" value="Unassembled WGS sequence"/>
</dbReference>
<evidence type="ECO:0000259" key="2">
    <source>
        <dbReference type="PROSITE" id="PS50179"/>
    </source>
</evidence>
<keyword evidence="4" id="KW-1185">Reference proteome</keyword>
<evidence type="ECO:0000256" key="1">
    <source>
        <dbReference type="SAM" id="Coils"/>
    </source>
</evidence>
<sequence>MSLRELDNLRVYLISKDQYKKTGRYKENIKQGNSEIIPVVLETIESIITNKKEEPMTRLNALRLLKECVDLDNELFNHNVENGVLNTIYQFAIQLDRKTLLKANPTVHEEKISMSFYILCLECIKMWAHWYPEHKGASSQFKKLYISLKDNGFKFPANFNFFKDADLYKFNPQRKAEYLLTNTLKQVEFLKNIQDNESYDQIILTLRDFDYFLRHSNEIIHNQHQDIPQNTQRDLHMVQPLVASLHPILNEFKIGNITFIQLRKQIQNVINNYETSTHQRSSEPFISHKHISPNSSEDFDLKCENIMLSSINNMQMSQSLLDDKQIHSILRQNQNNNNNINYAGSQMQNTNSVVSFDTNDIDFNKNTSILDQKSSFAQKSSQQQLFQRVAANPSKQIAQNKDFNFTEQGQIESLEERVAQLEKSKEILEQKQIQQISAIEALITENKKLQTLVDQKQDEIDLLESKKTYFSYSTDYQNLLCTHQKLEQDYNELLHKSKNFESEKDLIVQENEHLKQQQVSLKEMVENQKETIKQLQIRVNDLQNNINVLENERESFKKDLDRKYQINQLINIQQKNDYQVSQNLDISNNYASLPAPNTLHKFNQKDFMRGISVPKNLNLFSFLNDDCEINSYTFKLGCLHSSVNIYENDLIKVLVCKIDQQELNQNIIQNPNGAPVTAHMGLNISILNKSNINLKHFEISYRSNNSLKITSDTANSSQAAYVLNSQNIFQQKIYIEVNTIPFQVPNMIIKLQSNYISQNLTIPLPITINSMVQSQAISQNSLNDTIGNWNSSPNDSIYKSVVFTVSKQLVDKKYSLHQFFPTFTHVQSASINFYELIGIVKIPLVNNIKAALKVTLVNDRFICFQIKPLTQEMRSLSGSENQAYPMLKNIQSNTLQFIIQTYQELFSD</sequence>
<name>I7M3D2_TETTS</name>
<keyword evidence="1" id="KW-0175">Coiled coil</keyword>
<evidence type="ECO:0000313" key="3">
    <source>
        <dbReference type="EMBL" id="EAS02927.1"/>
    </source>
</evidence>
<dbReference type="PROSITE" id="PS50179">
    <property type="entry name" value="VHS"/>
    <property type="match status" value="1"/>
</dbReference>
<dbReference type="HOGENOM" id="CLU_319938_0_0_1"/>
<gene>
    <name evidence="3" type="ORF">TTHERM_00492800</name>
</gene>
<feature type="domain" description="VHS" evidence="2">
    <location>
        <begin position="40"/>
        <end position="156"/>
    </location>
</feature>
<dbReference type="InterPro" id="IPR013041">
    <property type="entry name" value="Clathrin_app_Ig-like_sf"/>
</dbReference>
<dbReference type="RefSeq" id="XP_001023172.1">
    <property type="nucleotide sequence ID" value="XM_001023172.1"/>
</dbReference>
<evidence type="ECO:0000313" key="4">
    <source>
        <dbReference type="Proteomes" id="UP000009168"/>
    </source>
</evidence>
<dbReference type="eggNOG" id="ENOG502RT2E">
    <property type="taxonomic scope" value="Eukaryota"/>
</dbReference>
<dbReference type="KEGG" id="tet:TTHERM_00492800"/>
<dbReference type="GO" id="GO:0035091">
    <property type="term" value="F:phosphatidylinositol binding"/>
    <property type="evidence" value="ECO:0007669"/>
    <property type="project" value="InterPro"/>
</dbReference>
<dbReference type="AlphaFoldDB" id="I7M3D2"/>